<sequence length="126" mass="14856">MEVRLRCTEIGCCECCKDTEMQLSERDIRRIEKLGYSREDFSVEADGIRVLRNVDGSCYFLKDCKCEIYEHRPLGCRLYPVVYDVETRRATVHDFCPIGNEIPRFKIKKVERLLLKHISDIYGFLP</sequence>
<dbReference type="OrthoDB" id="36424at2157"/>
<proteinExistence type="predicted"/>
<name>A0A0F7IE00_9EURY</name>
<dbReference type="HOGENOM" id="CLU_126379_1_0_2"/>
<dbReference type="KEGG" id="gah:GAH_01578"/>
<dbReference type="PANTHER" id="PTHR35866:SF2">
    <property type="entry name" value="YKGJ FAMILY CYSTEINE CLUSTER PROTEIN"/>
    <property type="match status" value="1"/>
</dbReference>
<dbReference type="Pfam" id="PF03692">
    <property type="entry name" value="CxxCxxCC"/>
    <property type="match status" value="1"/>
</dbReference>
<dbReference type="AlphaFoldDB" id="A0A0F7IE00"/>
<dbReference type="InParanoid" id="A0A0F7IE00"/>
<keyword evidence="2" id="KW-1185">Reference proteome</keyword>
<dbReference type="RefSeq" id="WP_048095944.1">
    <property type="nucleotide sequence ID" value="NZ_CP011267.1"/>
</dbReference>
<evidence type="ECO:0000313" key="1">
    <source>
        <dbReference type="EMBL" id="AKG91134.1"/>
    </source>
</evidence>
<gene>
    <name evidence="1" type="ORF">GAH_01578</name>
</gene>
<accession>A0A0F7IE00</accession>
<dbReference type="PANTHER" id="PTHR35866">
    <property type="entry name" value="PUTATIVE-RELATED"/>
    <property type="match status" value="1"/>
</dbReference>
<reference evidence="1 2" key="1">
    <citation type="submission" date="2015-04" db="EMBL/GenBank/DDBJ databases">
        <title>The complete genome sequence of the hyperthermophilic, obligate iron-reducing archaeon Geoglobus ahangari strain 234T.</title>
        <authorList>
            <person name="Manzella M.P."/>
            <person name="Holmes D.E."/>
            <person name="Rocheleau J.M."/>
            <person name="Chung A."/>
            <person name="Reguera G."/>
            <person name="Kashefi K."/>
        </authorList>
    </citation>
    <scope>NUCLEOTIDE SEQUENCE [LARGE SCALE GENOMIC DNA]</scope>
    <source>
        <strain evidence="1 2">234</strain>
    </source>
</reference>
<organism evidence="1 2">
    <name type="scientific">Geoglobus ahangari</name>
    <dbReference type="NCBI Taxonomy" id="113653"/>
    <lineage>
        <taxon>Archaea</taxon>
        <taxon>Methanobacteriati</taxon>
        <taxon>Methanobacteriota</taxon>
        <taxon>Archaeoglobi</taxon>
        <taxon>Archaeoglobales</taxon>
        <taxon>Archaeoglobaceae</taxon>
        <taxon>Geoglobus</taxon>
    </lineage>
</organism>
<dbReference type="STRING" id="113653.GAH_01578"/>
<dbReference type="InterPro" id="IPR005358">
    <property type="entry name" value="Puta_zinc/iron-chelating_dom"/>
</dbReference>
<protein>
    <submittedName>
        <fullName evidence="1">Putative zinc-or iron-chelating domain</fullName>
    </submittedName>
</protein>
<dbReference type="EMBL" id="CP011267">
    <property type="protein sequence ID" value="AKG91134.1"/>
    <property type="molecule type" value="Genomic_DNA"/>
</dbReference>
<dbReference type="GeneID" id="24804146"/>
<dbReference type="Proteomes" id="UP000034723">
    <property type="component" value="Chromosome"/>
</dbReference>
<evidence type="ECO:0000313" key="2">
    <source>
        <dbReference type="Proteomes" id="UP000034723"/>
    </source>
</evidence>